<dbReference type="PANTHER" id="PTHR32308:SF10">
    <property type="entry name" value="CITRATE LYASE SUBUNIT BETA"/>
    <property type="match status" value="1"/>
</dbReference>
<feature type="domain" description="HpcH/HpaI aldolase/citrate lyase" evidence="6">
    <location>
        <begin position="6"/>
        <end position="232"/>
    </location>
</feature>
<keyword evidence="3 5" id="KW-0460">Magnesium</keyword>
<organism evidence="7 8">
    <name type="scientific">Burkholderia pseudomultivorans</name>
    <dbReference type="NCBI Taxonomy" id="1207504"/>
    <lineage>
        <taxon>Bacteria</taxon>
        <taxon>Pseudomonadati</taxon>
        <taxon>Pseudomonadota</taxon>
        <taxon>Betaproteobacteria</taxon>
        <taxon>Burkholderiales</taxon>
        <taxon>Burkholderiaceae</taxon>
        <taxon>Burkholderia</taxon>
        <taxon>Burkholderia cepacia complex</taxon>
    </lineage>
</organism>
<feature type="binding site" evidence="5">
    <location>
        <position position="129"/>
    </location>
    <ligand>
        <name>Mg(2+)</name>
        <dbReference type="ChEBI" id="CHEBI:18420"/>
    </ligand>
</feature>
<dbReference type="OrthoDB" id="348111at2"/>
<feature type="binding site" evidence="5">
    <location>
        <position position="162"/>
    </location>
    <ligand>
        <name>Mg(2+)</name>
        <dbReference type="ChEBI" id="CHEBI:18420"/>
    </ligand>
</feature>
<dbReference type="GO" id="GO:0006107">
    <property type="term" value="P:oxaloacetate metabolic process"/>
    <property type="evidence" value="ECO:0007669"/>
    <property type="project" value="TreeGrafter"/>
</dbReference>
<dbReference type="Gene3D" id="3.20.20.60">
    <property type="entry name" value="Phosphoenolpyruvate-binding domains"/>
    <property type="match status" value="1"/>
</dbReference>
<evidence type="ECO:0000256" key="3">
    <source>
        <dbReference type="ARBA" id="ARBA00022842"/>
    </source>
</evidence>
<dbReference type="EMBL" id="LPJR01000067">
    <property type="protein sequence ID" value="KWF22788.1"/>
    <property type="molecule type" value="Genomic_DNA"/>
</dbReference>
<feature type="binding site" evidence="4">
    <location>
        <position position="129"/>
    </location>
    <ligand>
        <name>substrate</name>
    </ligand>
</feature>
<dbReference type="InterPro" id="IPR005000">
    <property type="entry name" value="Aldolase/citrate-lyase_domain"/>
</dbReference>
<reference evidence="7 8" key="1">
    <citation type="submission" date="2015-11" db="EMBL/GenBank/DDBJ databases">
        <title>Expanding the genomic diversity of Burkholderia species for the development of highly accurate diagnostics.</title>
        <authorList>
            <person name="Sahl J."/>
            <person name="Keim P."/>
            <person name="Wagner D."/>
        </authorList>
    </citation>
    <scope>NUCLEOTIDE SEQUENCE [LARGE SCALE GENOMIC DNA]</scope>
    <source>
        <strain evidence="7 8">MSMB368WGS</strain>
    </source>
</reference>
<comment type="caution">
    <text evidence="7">The sequence shown here is derived from an EMBL/GenBank/DDBJ whole genome shotgun (WGS) entry which is preliminary data.</text>
</comment>
<dbReference type="AlphaFoldDB" id="A0A132EC02"/>
<evidence type="ECO:0000256" key="5">
    <source>
        <dbReference type="PIRSR" id="PIRSR015582-2"/>
    </source>
</evidence>
<dbReference type="InterPro" id="IPR011206">
    <property type="entry name" value="Citrate_lyase_beta/mcl1/mcl2"/>
</dbReference>
<dbReference type="Pfam" id="PF03328">
    <property type="entry name" value="HpcH_HpaI"/>
    <property type="match status" value="1"/>
</dbReference>
<evidence type="ECO:0000313" key="7">
    <source>
        <dbReference type="EMBL" id="KWF22788.1"/>
    </source>
</evidence>
<evidence type="ECO:0000256" key="1">
    <source>
        <dbReference type="ARBA" id="ARBA00001946"/>
    </source>
</evidence>
<dbReference type="SUPFAM" id="SSF51621">
    <property type="entry name" value="Phosphoenolpyruvate/pyruvate domain"/>
    <property type="match status" value="1"/>
</dbReference>
<dbReference type="GO" id="GO:0003824">
    <property type="term" value="F:catalytic activity"/>
    <property type="evidence" value="ECO:0007669"/>
    <property type="project" value="InterPro"/>
</dbReference>
<evidence type="ECO:0000256" key="4">
    <source>
        <dbReference type="PIRSR" id="PIRSR015582-1"/>
    </source>
</evidence>
<feature type="binding site" evidence="4">
    <location>
        <position position="67"/>
    </location>
    <ligand>
        <name>substrate</name>
    </ligand>
</feature>
<gene>
    <name evidence="7" type="ORF">WT56_01190</name>
</gene>
<name>A0A132EC02_9BURK</name>
<evidence type="ECO:0000313" key="8">
    <source>
        <dbReference type="Proteomes" id="UP000062912"/>
    </source>
</evidence>
<dbReference type="InterPro" id="IPR015813">
    <property type="entry name" value="Pyrv/PenolPyrv_kinase-like_dom"/>
</dbReference>
<dbReference type="PIRSF" id="PIRSF015582">
    <property type="entry name" value="Cit_lyase_B"/>
    <property type="match status" value="1"/>
</dbReference>
<evidence type="ECO:0000259" key="6">
    <source>
        <dbReference type="Pfam" id="PF03328"/>
    </source>
</evidence>
<comment type="cofactor">
    <cofactor evidence="1">
        <name>Mg(2+)</name>
        <dbReference type="ChEBI" id="CHEBI:18420"/>
    </cofactor>
</comment>
<evidence type="ECO:0000256" key="2">
    <source>
        <dbReference type="ARBA" id="ARBA00022723"/>
    </source>
</evidence>
<proteinExistence type="predicted"/>
<keyword evidence="2 5" id="KW-0479">Metal-binding</keyword>
<sequence>MEWPIRSSIFIPAHKAEWVRKIVPYRPDAVVLDLEDAVAPHNKPAARQNVPALMQELQRNEIGAIVRINALEDGGEHDLDAIVCAHLDAVLLPKAATVAQVRELDALLTYYEGRARVARGTVAILVLPETAVGMQDARLLAQESKRVRGLVCGMLGSGAAGDFASALGIWPSESALEQTYIGSKLSLDSRAAGAEYPIAVVNGVKIEDLDKVAALTHRAKICGYTGVLVIHPTHLPIVQAAYAPTDQEVMFYRGIIDKMKESDATGDGAVRYEGEMIDYAMLARAKEVLRDAERYGKAVAGRAMNGS</sequence>
<dbReference type="GO" id="GO:0000287">
    <property type="term" value="F:magnesium ion binding"/>
    <property type="evidence" value="ECO:0007669"/>
    <property type="project" value="TreeGrafter"/>
</dbReference>
<dbReference type="RefSeq" id="WP_060245503.1">
    <property type="nucleotide sequence ID" value="NZ_LPJR01000067.1"/>
</dbReference>
<dbReference type="InterPro" id="IPR040442">
    <property type="entry name" value="Pyrv_kinase-like_dom_sf"/>
</dbReference>
<dbReference type="PANTHER" id="PTHR32308">
    <property type="entry name" value="LYASE BETA SUBUNIT, PUTATIVE (AFU_ORTHOLOGUE AFUA_4G13030)-RELATED"/>
    <property type="match status" value="1"/>
</dbReference>
<protein>
    <recommendedName>
        <fullName evidence="6">HpcH/HpaI aldolase/citrate lyase domain-containing protein</fullName>
    </recommendedName>
</protein>
<dbReference type="Proteomes" id="UP000062912">
    <property type="component" value="Unassembled WGS sequence"/>
</dbReference>
<accession>A0A132EC02</accession>